<organism evidence="2 3">
    <name type="scientific">Bosea psychrotolerans</name>
    <dbReference type="NCBI Taxonomy" id="1871628"/>
    <lineage>
        <taxon>Bacteria</taxon>
        <taxon>Pseudomonadati</taxon>
        <taxon>Pseudomonadota</taxon>
        <taxon>Alphaproteobacteria</taxon>
        <taxon>Hyphomicrobiales</taxon>
        <taxon>Boseaceae</taxon>
        <taxon>Bosea</taxon>
    </lineage>
</organism>
<name>A0A2S4MLN9_9HYPH</name>
<protein>
    <submittedName>
        <fullName evidence="2">Invasion protein IalB</fullName>
    </submittedName>
</protein>
<evidence type="ECO:0000313" key="3">
    <source>
        <dbReference type="Proteomes" id="UP000236919"/>
    </source>
</evidence>
<dbReference type="AlphaFoldDB" id="A0A2S4MLN9"/>
<feature type="compositionally biased region" description="Low complexity" evidence="1">
    <location>
        <begin position="63"/>
        <end position="96"/>
    </location>
</feature>
<dbReference type="Pfam" id="PF06776">
    <property type="entry name" value="IalB"/>
    <property type="match status" value="1"/>
</dbReference>
<proteinExistence type="predicted"/>
<dbReference type="OrthoDB" id="9814802at2"/>
<dbReference type="EMBL" id="PQFZ01000002">
    <property type="protein sequence ID" value="POR55555.1"/>
    <property type="molecule type" value="Genomic_DNA"/>
</dbReference>
<accession>A0A2S4MLN9</accession>
<comment type="caution">
    <text evidence="2">The sequence shown here is derived from an EMBL/GenBank/DDBJ whole genome shotgun (WGS) entry which is preliminary data.</text>
</comment>
<evidence type="ECO:0000313" key="2">
    <source>
        <dbReference type="EMBL" id="POR55555.1"/>
    </source>
</evidence>
<evidence type="ECO:0000256" key="1">
    <source>
        <dbReference type="SAM" id="MobiDB-lite"/>
    </source>
</evidence>
<dbReference type="Gene3D" id="2.60.40.1880">
    <property type="entry name" value="Invasion associated locus B (IalB) protein"/>
    <property type="match status" value="1"/>
</dbReference>
<keyword evidence="3" id="KW-1185">Reference proteome</keyword>
<feature type="region of interest" description="Disordered" evidence="1">
    <location>
        <begin position="33"/>
        <end position="103"/>
    </location>
</feature>
<dbReference type="InterPro" id="IPR038696">
    <property type="entry name" value="IalB_sf"/>
</dbReference>
<sequence>MSRERRRLPLLLFVGLAAIAICVSLPRWASAQDAPAGDVPEEAPAAKPEAARRVAPPKPAPKPVAVRPPARPPQAATQAQAQPQVPSVSQPASGPATLPNGASAINESYGDWTVDCRVTEGQKLCVLAQSQGNSQNNQRLFAIELRTPRDGRADGTILMPFGLKLENGAILRLDDKDLGQGLRFSTCIPAGCLLPVSFPTVATEAMKTGKTLTAAALNLSSGDPVAFNISLNGFAAALARIGQLGG</sequence>
<reference evidence="2 3" key="1">
    <citation type="submission" date="2018-01" db="EMBL/GenBank/DDBJ databases">
        <title>Genomic Encyclopedia of Type Strains, Phase III (KMG-III): the genomes of soil and plant-associated and newly described type strains.</title>
        <authorList>
            <person name="Whitman W."/>
        </authorList>
    </citation>
    <scope>NUCLEOTIDE SEQUENCE [LARGE SCALE GENOMIC DNA]</scope>
    <source>
        <strain evidence="2 3">1131</strain>
    </source>
</reference>
<dbReference type="Proteomes" id="UP000236919">
    <property type="component" value="Unassembled WGS sequence"/>
</dbReference>
<gene>
    <name evidence="2" type="ORF">CYD53_102445</name>
</gene>
<dbReference type="InterPro" id="IPR010642">
    <property type="entry name" value="Invasion_prot_B"/>
</dbReference>